<dbReference type="InterPro" id="IPR022225">
    <property type="entry name" value="Phage_tail_fibre_N"/>
</dbReference>
<gene>
    <name evidence="3" type="ORF">J0G10_20405</name>
</gene>
<reference evidence="3 4" key="1">
    <citation type="journal article" date="2022" name="Int. J. Syst. Evol. Microbiol.">
        <title>Pseudomonas germanica sp. nov., isolated from Iris germanica rhizomes.</title>
        <authorList>
            <person name="Atanasov K.E."/>
            <person name="Galbis D.M."/>
            <person name="Gallego J."/>
            <person name="Serpico A."/>
            <person name="Bosch M."/>
            <person name="Altabella T."/>
            <person name="Ferrer A."/>
        </authorList>
    </citation>
    <scope>NUCLEOTIDE SEQUENCE [LARGE SCALE GENOMIC DNA]</scope>
    <source>
        <strain evidence="3 4">FIT28</strain>
    </source>
</reference>
<evidence type="ECO:0000313" key="4">
    <source>
        <dbReference type="Proteomes" id="UP000824588"/>
    </source>
</evidence>
<protein>
    <submittedName>
        <fullName evidence="3">Phage tail protein</fullName>
    </submittedName>
</protein>
<dbReference type="Pfam" id="PF07484">
    <property type="entry name" value="Collar"/>
    <property type="match status" value="1"/>
</dbReference>
<dbReference type="InterPro" id="IPR011083">
    <property type="entry name" value="Phage_tail_collar_dom"/>
</dbReference>
<organism evidence="3 4">
    <name type="scientific">Pseudomonas germanica</name>
    <dbReference type="NCBI Taxonomy" id="2815720"/>
    <lineage>
        <taxon>Bacteria</taxon>
        <taxon>Pseudomonadati</taxon>
        <taxon>Pseudomonadota</taxon>
        <taxon>Gammaproteobacteria</taxon>
        <taxon>Pseudomonadales</taxon>
        <taxon>Pseudomonadaceae</taxon>
        <taxon>Pseudomonas</taxon>
    </lineage>
</organism>
<feature type="domain" description="Phage tail collar" evidence="1">
    <location>
        <begin position="347"/>
        <end position="404"/>
    </location>
</feature>
<evidence type="ECO:0000259" key="2">
    <source>
        <dbReference type="Pfam" id="PF12571"/>
    </source>
</evidence>
<dbReference type="InterPro" id="IPR037053">
    <property type="entry name" value="Phage_tail_collar_dom_sf"/>
</dbReference>
<dbReference type="EMBL" id="CP071586">
    <property type="protein sequence ID" value="QYY80092.1"/>
    <property type="molecule type" value="Genomic_DNA"/>
</dbReference>
<dbReference type="Gene3D" id="3.90.1340.10">
    <property type="entry name" value="Phage tail collar domain"/>
    <property type="match status" value="1"/>
</dbReference>
<evidence type="ECO:0000259" key="1">
    <source>
        <dbReference type="Pfam" id="PF07484"/>
    </source>
</evidence>
<sequence length="565" mass="60527">MSASITLAGESQIALKQGQQKPLTITRFIFANVPDLNPETPVDRAAGKPPAAQIVHVYDIPKENAGFVNPNQVVYSAQLGSDIGDWDFNWVGLEDADGLLFAVSYVPLQQKRRNIPPQQIGNNVTRNFLVAYDGAMQLTGIMIDASTWQHDFTVRLAGIDERERLSNRELYGRACFFGNSLAFGKSENGFQLGAGTAYIEGIRVSLTKPLPFTGVIPAGKITLDVCLERQLNDRVATWKVVYGEQADYTDAAGVRHYCVPIAHYTSPTAFWDERQPEPIAGPLVQHFAAREGDYANLRARATTKEDVGLGNLPNAKSDDPTTNSSEILATTAALNKLQKQVGDSMTGMVAAFSMSWAPVGWLKCNGAAVSRTTYAQLFAWLGTHYGAGDGSTTLNLPDMRGLFPRGWDDGRGVDPGRVFGSFQDMALHSHAHSASAAAVGDHLHTAWTDAQGNHVHSAWTDAQGNHDHGFRTVDNGAGVNVGYPAGGSVWTELEIGGGKNADGRPMRTDYQGNHAHNVGIGAAGQHAHNVGVSGGGAHTHGVTVAAAGGTETRPKNLALLFCIKY</sequence>
<feature type="domain" description="Phage tail fibre protein N-terminal" evidence="2">
    <location>
        <begin position="3"/>
        <end position="160"/>
    </location>
</feature>
<dbReference type="RefSeq" id="WP_220556583.1">
    <property type="nucleotide sequence ID" value="NZ_CP071586.1"/>
</dbReference>
<name>A0ABX8YKP7_9PSED</name>
<accession>A0ABX8YKP7</accession>
<dbReference type="Pfam" id="PF12571">
    <property type="entry name" value="Phage_tail_fib"/>
    <property type="match status" value="1"/>
</dbReference>
<keyword evidence="4" id="KW-1185">Reference proteome</keyword>
<dbReference type="Proteomes" id="UP000824588">
    <property type="component" value="Chromosome"/>
</dbReference>
<dbReference type="SUPFAM" id="SSF88874">
    <property type="entry name" value="Receptor-binding domain of short tail fibre protein gp12"/>
    <property type="match status" value="1"/>
</dbReference>
<evidence type="ECO:0000313" key="3">
    <source>
        <dbReference type="EMBL" id="QYY80092.1"/>
    </source>
</evidence>
<proteinExistence type="predicted"/>